<keyword evidence="5" id="KW-0862">Zinc</keyword>
<keyword evidence="1" id="KW-0479">Metal-binding</keyword>
<feature type="repeat" description="TPR" evidence="7">
    <location>
        <begin position="755"/>
        <end position="788"/>
    </location>
</feature>
<keyword evidence="11" id="KW-1185">Reference proteome</keyword>
<keyword evidence="3 6" id="KW-0863">Zinc-finger</keyword>
<dbReference type="GO" id="GO:0016020">
    <property type="term" value="C:membrane"/>
    <property type="evidence" value="ECO:0007669"/>
    <property type="project" value="TreeGrafter"/>
</dbReference>
<dbReference type="RefSeq" id="XP_044542645.1">
    <property type="nucleotide sequence ID" value="XM_044687804.1"/>
</dbReference>
<dbReference type="Proteomes" id="UP000816034">
    <property type="component" value="Unassembled WGS sequence"/>
</dbReference>
<sequence>MFNFASLFGSSMKANCNNPSQPLLFETYDQFLYTRVFPSSGGVTLEGSDTSSSSSSSSTNNNNFGGANIAHDQIASALKVVKTCNVYEKHELDSASSTLPETQRNLLMLKAYYTNPSKEDTKFLHNTLRESLMDFAGSPGHDTAFSSSSYKTKQDFNASKKAHEIYHSDSADLSSSAEDPLALDTKALESILKAADQCLKMSPNCIEAYNALAMYKAKSFEEALAFYRQGQSKFSEYYSKEFISSMKKSNWTYHDLRQYMRAIIGEANTLRKMGRYEEALAAYYRAEKIDPEVHSMMVSYINFQMHIPECLMRLGKWREAYQFMKKKKDLLELSSSKVLLWSFALCDFVVNQRTPNHFAGEDMIKYSESHDRNDLAHMYGPLWAATNNAPLVYEYLLGIRKLSKVRISKTLSFTSDSPSIVSQVQYVTDHLDLWLSVPKAIEWAIKNCNTAYASLSLSNKEESLNRRYFQKSQPYDNFFRCYSKLLFADVRVDICSTLLHQAVFADSVEAVKLLVDLGASIFSKMEPHAFHVACYYDKSREIVKFFCEKTGNPLRKGQVPQSPLQMAANQGNWKPLAEILSYLLKKKKLTQSVLVDCLEEVFGSSCYECVKGLSKCQRCLYHQDKPHSKDVSFEKCTELLLLFGLEVKKSFLQQLAKDYPPKKDLIKLISDRMDKSVSILPRAFNITDPEVLKLLSKDQTPPEQPSTPKDENASKENENKPSKQSEKKPQEQPSEKQKPQEQKSTKQDKTPGQSAESLKNLGNEEFKKGNNIKAIEYYSKALKQSDSTEIKHILHSNMSACYFNMKAYEKSVNSANEAISCNKTFIKGYLRKATALEALKNYNEALIVVKEAIKLDPDNEALVSMFKKLKQKAAEAETHEDEEEEEEDEYDEDYEDEEGDEDEDYEDEEDEYDEDEEDEEGDGDLPSNFEQFVNMLSFMNGGKLPEGELKELMKQMKRSQKQEETESSSQRGMALVDGMLENLGPMLEQRFEPHKKEVYSWLSQLSNQQKLSIFDETWNSSLTQHASVVKNLSNIKDTFKNVVLNDKFAPLMDAILYAKNNKIQLSKFFDPAFIFSATWEHMPMVQPLFEIVGEVSSKVNDNPILCLLTTIQFIASFSAISHKTWEKKVLSGMAKNSKKEMQDYTNSSLTESHIIKGNEKKKRHCPMCPRIDDEKFTFLPLDMSYDNHCKILNSSKQESLETRKNALIYISKCESHVFEIVTDKVFFAQLKKLLEEEKESAFEVLGNVFAAPHVKAELLEQCLSCVNVLEKDSQFMKKVLSLANTKSITPALCRFLANGAFSSDKFGCMMEDFLPPLYENIVSSFKLSEKKTPHINALRATACFASIPNLRRGMHCLGYGSILYQIQVNPLTCNIDSIAAGMATTAKDWLTSGDKERISYKSKFDPSSKLTKEDRTSLFQCSSKFSIEELPPVQESLFASIKKNGFLKSLTGRFVATVCDGYGIFKLCRVDRVQHEFVVTGILFNAYTQVVRDVLSGAFDNASNCENFLKSYFRGTTAPRPYKTKFPDQPYTSLSFIPDSVALDIFGACMAETVKIRKLNDTESSILEDWKKRFNRPNLGSQKSKSLQDVLQNCLLSDLQVSSDNNRDKTYNFKFYREMMCTPFFHNFYFAVGDQMEFGFMPPFETVHTEITNIHDMLPTPKNGVMDWIVCMCQVIDHVPEAKKFLSNIFTYSASYLKVYGAQSIASDIYSKLQQWHQNQLKAIDLPFIRAFIERTYYYNGQEMLPDGMVVALFKQHGLEHAINTILENSRSRMPARLVPRNEVFMELSNMLARWLVRRKSKNKKPPNIQTYFSKVIPKIVAHPEMGQLAGTLIVSMSQMKLVSIISSIWNQITAKSLKKGEPTDYFELDKLRKQHVEQEKEQYLKTVVESGTKKEETQVNNENSKQQQAEKEVSKSIASTTPLPSTLSTVPPQPPQQKPSSNVKVCAACGKPNATKRCGGCHGVVYCSKECQVAHWKTHKVDCKKASSK</sequence>
<evidence type="ECO:0000256" key="5">
    <source>
        <dbReference type="ARBA" id="ARBA00022833"/>
    </source>
</evidence>
<evidence type="ECO:0000313" key="11">
    <source>
        <dbReference type="Proteomes" id="UP000816034"/>
    </source>
</evidence>
<evidence type="ECO:0000259" key="9">
    <source>
        <dbReference type="PROSITE" id="PS50865"/>
    </source>
</evidence>
<dbReference type="PROSITE" id="PS50005">
    <property type="entry name" value="TPR"/>
    <property type="match status" value="3"/>
</dbReference>
<evidence type="ECO:0000256" key="4">
    <source>
        <dbReference type="ARBA" id="ARBA00022803"/>
    </source>
</evidence>
<protein>
    <recommendedName>
        <fullName evidence="9">MYND-type domain-containing protein</fullName>
    </recommendedName>
</protein>
<reference evidence="10 11" key="1">
    <citation type="journal article" date="2018" name="BMC Genomics">
        <title>The genome of Naegleria lovaniensis, the basis for a comparative approach to unravel pathogenicity factors of the human pathogenic amoeba N. fowleri.</title>
        <authorList>
            <person name="Liechti N."/>
            <person name="Schurch N."/>
            <person name="Bruggmann R."/>
            <person name="Wittwer M."/>
        </authorList>
    </citation>
    <scope>NUCLEOTIDE SEQUENCE [LARGE SCALE GENOMIC DNA]</scope>
    <source>
        <strain evidence="10 11">ATCC 30569</strain>
    </source>
</reference>
<evidence type="ECO:0000256" key="8">
    <source>
        <dbReference type="SAM" id="MobiDB-lite"/>
    </source>
</evidence>
<dbReference type="PROSITE" id="PS50865">
    <property type="entry name" value="ZF_MYND_2"/>
    <property type="match status" value="1"/>
</dbReference>
<feature type="repeat" description="TPR" evidence="7">
    <location>
        <begin position="260"/>
        <end position="293"/>
    </location>
</feature>
<dbReference type="Gene3D" id="1.25.40.20">
    <property type="entry name" value="Ankyrin repeat-containing domain"/>
    <property type="match status" value="1"/>
</dbReference>
<dbReference type="PROSITE" id="PS01360">
    <property type="entry name" value="ZF_MYND_1"/>
    <property type="match status" value="1"/>
</dbReference>
<feature type="region of interest" description="Disordered" evidence="8">
    <location>
        <begin position="1894"/>
        <end position="1944"/>
    </location>
</feature>
<evidence type="ECO:0000256" key="2">
    <source>
        <dbReference type="ARBA" id="ARBA00022737"/>
    </source>
</evidence>
<proteinExistence type="predicted"/>
<dbReference type="SUPFAM" id="SSF48452">
    <property type="entry name" value="TPR-like"/>
    <property type="match status" value="2"/>
</dbReference>
<evidence type="ECO:0000256" key="1">
    <source>
        <dbReference type="ARBA" id="ARBA00022723"/>
    </source>
</evidence>
<dbReference type="Gene3D" id="1.25.40.10">
    <property type="entry name" value="Tetratricopeptide repeat domain"/>
    <property type="match status" value="2"/>
</dbReference>
<dbReference type="InterPro" id="IPR036770">
    <property type="entry name" value="Ankyrin_rpt-contain_sf"/>
</dbReference>
<keyword evidence="4 7" id="KW-0802">TPR repeat</keyword>
<keyword evidence="2" id="KW-0677">Repeat</keyword>
<dbReference type="GO" id="GO:0008270">
    <property type="term" value="F:zinc ion binding"/>
    <property type="evidence" value="ECO:0007669"/>
    <property type="project" value="UniProtKB-KW"/>
</dbReference>
<dbReference type="SUPFAM" id="SSF144232">
    <property type="entry name" value="HIT/MYND zinc finger-like"/>
    <property type="match status" value="1"/>
</dbReference>
<dbReference type="GO" id="GO:0072380">
    <property type="term" value="C:TRC complex"/>
    <property type="evidence" value="ECO:0007669"/>
    <property type="project" value="TreeGrafter"/>
</dbReference>
<feature type="compositionally biased region" description="Low complexity" evidence="8">
    <location>
        <begin position="1920"/>
        <end position="1931"/>
    </location>
</feature>
<accession>A0AA88GG78</accession>
<dbReference type="InterPro" id="IPR047150">
    <property type="entry name" value="SGT"/>
</dbReference>
<feature type="repeat" description="TPR" evidence="7">
    <location>
        <begin position="826"/>
        <end position="859"/>
    </location>
</feature>
<feature type="compositionally biased region" description="Polar residues" evidence="8">
    <location>
        <begin position="1899"/>
        <end position="1908"/>
    </location>
</feature>
<gene>
    <name evidence="10" type="ORF">C9374_012078</name>
</gene>
<dbReference type="InterPro" id="IPR002110">
    <property type="entry name" value="Ankyrin_rpt"/>
</dbReference>
<evidence type="ECO:0000313" key="10">
    <source>
        <dbReference type="EMBL" id="KAG2373471.1"/>
    </source>
</evidence>
<dbReference type="SUPFAM" id="SSF48403">
    <property type="entry name" value="Ankyrin repeat"/>
    <property type="match status" value="1"/>
</dbReference>
<dbReference type="PANTHER" id="PTHR45831:SF2">
    <property type="entry name" value="LD24721P"/>
    <property type="match status" value="1"/>
</dbReference>
<dbReference type="GO" id="GO:0006620">
    <property type="term" value="P:post-translational protein targeting to endoplasmic reticulum membrane"/>
    <property type="evidence" value="ECO:0007669"/>
    <property type="project" value="TreeGrafter"/>
</dbReference>
<comment type="caution">
    <text evidence="10">The sequence shown here is derived from an EMBL/GenBank/DDBJ whole genome shotgun (WGS) entry which is preliminary data.</text>
</comment>
<feature type="compositionally biased region" description="Basic and acidic residues" evidence="8">
    <location>
        <begin position="708"/>
        <end position="749"/>
    </location>
</feature>
<dbReference type="InterPro" id="IPR011990">
    <property type="entry name" value="TPR-like_helical_dom_sf"/>
</dbReference>
<feature type="region of interest" description="Disordered" evidence="8">
    <location>
        <begin position="696"/>
        <end position="764"/>
    </location>
</feature>
<dbReference type="SMART" id="SM00028">
    <property type="entry name" value="TPR"/>
    <property type="match status" value="5"/>
</dbReference>
<feature type="region of interest" description="Disordered" evidence="8">
    <location>
        <begin position="873"/>
        <end position="928"/>
    </location>
</feature>
<dbReference type="GO" id="GO:0060090">
    <property type="term" value="F:molecular adaptor activity"/>
    <property type="evidence" value="ECO:0007669"/>
    <property type="project" value="TreeGrafter"/>
</dbReference>
<name>A0AA88GG78_NAELO</name>
<organism evidence="10 11">
    <name type="scientific">Naegleria lovaniensis</name>
    <name type="common">Amoeba</name>
    <dbReference type="NCBI Taxonomy" id="51637"/>
    <lineage>
        <taxon>Eukaryota</taxon>
        <taxon>Discoba</taxon>
        <taxon>Heterolobosea</taxon>
        <taxon>Tetramitia</taxon>
        <taxon>Eutetramitia</taxon>
        <taxon>Vahlkampfiidae</taxon>
        <taxon>Naegleria</taxon>
    </lineage>
</organism>
<dbReference type="PANTHER" id="PTHR45831">
    <property type="entry name" value="LD24721P"/>
    <property type="match status" value="1"/>
</dbReference>
<feature type="domain" description="MYND-type" evidence="9">
    <location>
        <begin position="1947"/>
        <end position="1984"/>
    </location>
</feature>
<feature type="compositionally biased region" description="Acidic residues" evidence="8">
    <location>
        <begin position="878"/>
        <end position="923"/>
    </location>
</feature>
<evidence type="ECO:0000256" key="3">
    <source>
        <dbReference type="ARBA" id="ARBA00022771"/>
    </source>
</evidence>
<dbReference type="SMART" id="SM00248">
    <property type="entry name" value="ANK"/>
    <property type="match status" value="2"/>
</dbReference>
<dbReference type="Gene3D" id="6.10.140.2220">
    <property type="match status" value="1"/>
</dbReference>
<evidence type="ECO:0000256" key="6">
    <source>
        <dbReference type="PROSITE-ProRule" id="PRU00134"/>
    </source>
</evidence>
<dbReference type="Pfam" id="PF13181">
    <property type="entry name" value="TPR_8"/>
    <property type="match status" value="2"/>
</dbReference>
<dbReference type="InterPro" id="IPR002893">
    <property type="entry name" value="Znf_MYND"/>
</dbReference>
<dbReference type="GeneID" id="68104532"/>
<dbReference type="EMBL" id="PYSW02000054">
    <property type="protein sequence ID" value="KAG2373471.1"/>
    <property type="molecule type" value="Genomic_DNA"/>
</dbReference>
<dbReference type="Pfam" id="PF01753">
    <property type="entry name" value="zf-MYND"/>
    <property type="match status" value="1"/>
</dbReference>
<dbReference type="InterPro" id="IPR019734">
    <property type="entry name" value="TPR_rpt"/>
</dbReference>
<evidence type="ECO:0000256" key="7">
    <source>
        <dbReference type="PROSITE-ProRule" id="PRU00339"/>
    </source>
</evidence>